<dbReference type="PANTHER" id="PTHR37296">
    <property type="entry name" value="CONSERVED VIRULENCE FACTOR B"/>
    <property type="match status" value="1"/>
</dbReference>
<name>A0AAE8LWP5_LATSK</name>
<dbReference type="InterPro" id="IPR048587">
    <property type="entry name" value="CvfB_S1_3rd"/>
</dbReference>
<comment type="similarity">
    <text evidence="1">Belongs to the CvfB family.</text>
</comment>
<organism evidence="3 5">
    <name type="scientific">Latilactobacillus sakei</name>
    <name type="common">Lactobacillus sakei</name>
    <dbReference type="NCBI Taxonomy" id="1599"/>
    <lineage>
        <taxon>Bacteria</taxon>
        <taxon>Bacillati</taxon>
        <taxon>Bacillota</taxon>
        <taxon>Bacilli</taxon>
        <taxon>Lactobacillales</taxon>
        <taxon>Lactobacillaceae</taxon>
        <taxon>Latilactobacillus</taxon>
    </lineage>
</organism>
<dbReference type="InterPro" id="IPR036388">
    <property type="entry name" value="WH-like_DNA-bd_sf"/>
</dbReference>
<dbReference type="Proteomes" id="UP000239650">
    <property type="component" value="Unassembled WGS sequence"/>
</dbReference>
<dbReference type="InterPro" id="IPR039566">
    <property type="entry name" value="CvfB_S1_st"/>
</dbReference>
<protein>
    <submittedName>
        <fullName evidence="4">S1-like domain-containing RNA-binding protein</fullName>
    </submittedName>
</protein>
<reference evidence="3 5" key="1">
    <citation type="submission" date="2018-02" db="EMBL/GenBank/DDBJ databases">
        <authorList>
            <person name="Rodrigo-Torres L."/>
            <person name="Arahal R. D."/>
            <person name="Lucena T."/>
        </authorList>
    </citation>
    <scope>NUCLEOTIDE SEQUENCE [LARGE SCALE GENOMIC DNA]</scope>
    <source>
        <strain evidence="3 5">CECT 9267</strain>
    </source>
</reference>
<evidence type="ECO:0000313" key="3">
    <source>
        <dbReference type="EMBL" id="SPE22676.1"/>
    </source>
</evidence>
<dbReference type="InterPro" id="IPR003029">
    <property type="entry name" value="S1_domain"/>
</dbReference>
<dbReference type="Pfam" id="PF21543">
    <property type="entry name" value="CvfB_2nd"/>
    <property type="match status" value="1"/>
</dbReference>
<dbReference type="Gene3D" id="2.40.50.330">
    <property type="match status" value="1"/>
</dbReference>
<accession>A0AAE8LWP5</accession>
<dbReference type="Gene3D" id="1.10.10.10">
    <property type="entry name" value="Winged helix-like DNA-binding domain superfamily/Winged helix DNA-binding domain"/>
    <property type="match status" value="1"/>
</dbReference>
<dbReference type="InterPro" id="IPR048588">
    <property type="entry name" value="CvfB_S1_2nd"/>
</dbReference>
<dbReference type="EMBL" id="CP122959">
    <property type="protein sequence ID" value="WGI18305.1"/>
    <property type="molecule type" value="Genomic_DNA"/>
</dbReference>
<evidence type="ECO:0000313" key="4">
    <source>
        <dbReference type="EMBL" id="WGI18305.1"/>
    </source>
</evidence>
<evidence type="ECO:0000313" key="5">
    <source>
        <dbReference type="Proteomes" id="UP000239650"/>
    </source>
</evidence>
<dbReference type="GO" id="GO:0003676">
    <property type="term" value="F:nucleic acid binding"/>
    <property type="evidence" value="ECO:0007669"/>
    <property type="project" value="InterPro"/>
</dbReference>
<proteinExistence type="inferred from homology"/>
<dbReference type="SMART" id="SM00316">
    <property type="entry name" value="S1"/>
    <property type="match status" value="1"/>
</dbReference>
<dbReference type="PANTHER" id="PTHR37296:SF1">
    <property type="entry name" value="CONSERVED VIRULENCE FACTOR B"/>
    <property type="match status" value="1"/>
</dbReference>
<evidence type="ECO:0000256" key="1">
    <source>
        <dbReference type="PIRNR" id="PIRNR012524"/>
    </source>
</evidence>
<dbReference type="Pfam" id="PF13509">
    <property type="entry name" value="S1_2"/>
    <property type="match status" value="1"/>
</dbReference>
<sequence>MNELIGQVITALVTDENEEAYFAQKDGVTFELKKDHLEEELAIGATVTGFAYENSSRELVLSTAIPKSRVGHFAFGEVVETRRDLGVFVNIGLPDKDIVVSLDVLPTIMKLWPKVGDRLMIAIEVDQKGRMWGQLADENIFRAISKGAKQEMKNQDIEGTVYRLKMAGTFLLTDDFYIGFIHPSEREAEPRLGQRVKGRVIGVRPEGSLNVSLKPRAYEEIGDDAEMIMAVLKRQPGYAMPYTDRSNPELIKSYFGISKGSFKRALGRLMKNGFIVQEEGETILTAKGQKDIEPIVDNDQDQD</sequence>
<dbReference type="InterPro" id="IPR040764">
    <property type="entry name" value="CvfB_WH"/>
</dbReference>
<dbReference type="AlphaFoldDB" id="A0AAE8LWP5"/>
<dbReference type="InterPro" id="IPR014464">
    <property type="entry name" value="CvfB_fam"/>
</dbReference>
<dbReference type="Pfam" id="PF21191">
    <property type="entry name" value="CvfB_1st"/>
    <property type="match status" value="1"/>
</dbReference>
<dbReference type="Gene3D" id="2.40.50.140">
    <property type="entry name" value="Nucleic acid-binding proteins"/>
    <property type="match status" value="2"/>
</dbReference>
<feature type="domain" description="S1 motif" evidence="2">
    <location>
        <begin position="154"/>
        <end position="214"/>
    </location>
</feature>
<evidence type="ECO:0000259" key="2">
    <source>
        <dbReference type="PROSITE" id="PS50126"/>
    </source>
</evidence>
<dbReference type="PROSITE" id="PS50126">
    <property type="entry name" value="S1"/>
    <property type="match status" value="1"/>
</dbReference>
<dbReference type="InterPro" id="IPR012340">
    <property type="entry name" value="NA-bd_OB-fold"/>
</dbReference>
<dbReference type="EMBL" id="OKRC01000009">
    <property type="protein sequence ID" value="SPE22676.1"/>
    <property type="molecule type" value="Genomic_DNA"/>
</dbReference>
<gene>
    <name evidence="3" type="ORF">LAS9267_01703</name>
    <name evidence="4" type="ORF">QBD03_05975</name>
</gene>
<dbReference type="Proteomes" id="UP001179858">
    <property type="component" value="Chromosome"/>
</dbReference>
<dbReference type="RefSeq" id="WP_056936415.1">
    <property type="nucleotide sequence ID" value="NZ_BJLN01000001.1"/>
</dbReference>
<dbReference type="Pfam" id="PF17783">
    <property type="entry name" value="WHD_CvfB"/>
    <property type="match status" value="1"/>
</dbReference>
<dbReference type="PIRSF" id="PIRSF012524">
    <property type="entry name" value="YitL_S1"/>
    <property type="match status" value="1"/>
</dbReference>
<reference evidence="4" key="2">
    <citation type="submission" date="2023-04" db="EMBL/GenBank/DDBJ databases">
        <title>Novel strain of Lactilactobacillus sakei and use thereof.</title>
        <authorList>
            <person name="Kim S.Y."/>
        </authorList>
    </citation>
    <scope>NUCLEOTIDE SEQUENCE</scope>
    <source>
        <strain evidence="4">HUP1</strain>
    </source>
</reference>